<dbReference type="GeneID" id="59148755"/>
<reference evidence="1 2" key="1">
    <citation type="submission" date="2020-10" db="EMBL/GenBank/DDBJ databases">
        <title>Thermofilum lucidum 3507LT sp. nov. a novel member of Thermofilaceae family isolated from Chile hot spring, and proposal of description order Thermofilales.</title>
        <authorList>
            <person name="Zayulina K.S."/>
            <person name="Elcheninov A.G."/>
            <person name="Toshchakov S.V."/>
            <person name="Kublanov I.V."/>
        </authorList>
    </citation>
    <scope>NUCLEOTIDE SEQUENCE [LARGE SCALE GENOMIC DNA]</scope>
    <source>
        <strain evidence="1 2">3507LT</strain>
    </source>
</reference>
<evidence type="ECO:0000313" key="1">
    <source>
        <dbReference type="EMBL" id="QOJ79375.1"/>
    </source>
</evidence>
<name>A0A7L9FKN7_9CREN</name>
<dbReference type="InParanoid" id="A0A7L9FKN7"/>
<dbReference type="RefSeq" id="WP_192819347.1">
    <property type="nucleotide sequence ID" value="NZ_CP062310.1"/>
</dbReference>
<keyword evidence="2" id="KW-1185">Reference proteome</keyword>
<accession>A0A7L9FKN7</accession>
<gene>
    <name evidence="1" type="ORF">IG193_02625</name>
</gene>
<organism evidence="1 2">
    <name type="scientific">Infirmifilum lucidum</name>
    <dbReference type="NCBI Taxonomy" id="2776706"/>
    <lineage>
        <taxon>Archaea</taxon>
        <taxon>Thermoproteota</taxon>
        <taxon>Thermoprotei</taxon>
        <taxon>Thermofilales</taxon>
        <taxon>Thermofilaceae</taxon>
        <taxon>Infirmifilum</taxon>
    </lineage>
</organism>
<dbReference type="KEGG" id="thel:IG193_02625"/>
<evidence type="ECO:0000313" key="2">
    <source>
        <dbReference type="Proteomes" id="UP000594121"/>
    </source>
</evidence>
<proteinExistence type="predicted"/>
<dbReference type="EMBL" id="CP062310">
    <property type="protein sequence ID" value="QOJ79375.1"/>
    <property type="molecule type" value="Genomic_DNA"/>
</dbReference>
<protein>
    <submittedName>
        <fullName evidence="1">Uncharacterized protein</fullName>
    </submittedName>
</protein>
<sequence>MDEFTRILFWVWKIGESEKSLVEVSRNSSKAREAIELLQKYSLVKVRKKGRVFLISLSEKGFGVYRKIREMRELIGLDARLVQQAENTASALEPVAPGAGAVPSFLAGNPWLEVLAKRGRERLGL</sequence>
<dbReference type="AlphaFoldDB" id="A0A7L9FKN7"/>
<dbReference type="Proteomes" id="UP000594121">
    <property type="component" value="Chromosome"/>
</dbReference>